<proteinExistence type="inferred from homology"/>
<organism evidence="4 5">
    <name type="scientific">Treponema maltophilum ATCC 51939</name>
    <dbReference type="NCBI Taxonomy" id="1125699"/>
    <lineage>
        <taxon>Bacteria</taxon>
        <taxon>Pseudomonadati</taxon>
        <taxon>Spirochaetota</taxon>
        <taxon>Spirochaetia</taxon>
        <taxon>Spirochaetales</taxon>
        <taxon>Treponemataceae</taxon>
        <taxon>Treponema</taxon>
    </lineage>
</organism>
<comment type="caution">
    <text evidence="4">The sequence shown here is derived from an EMBL/GenBank/DDBJ whole genome shotgun (WGS) entry which is preliminary data.</text>
</comment>
<gene>
    <name evidence="4" type="ORF">HMPREF9194_00341</name>
</gene>
<dbReference type="HOGENOM" id="CLU_022873_0_0_12"/>
<reference evidence="4 5" key="1">
    <citation type="submission" date="2013-04" db="EMBL/GenBank/DDBJ databases">
        <title>The Genome Sequence of Treponema maltophilum ATCC 51939.</title>
        <authorList>
            <consortium name="The Broad Institute Genomics Platform"/>
            <person name="Earl A."/>
            <person name="Ward D."/>
            <person name="Feldgarden M."/>
            <person name="Gevers D."/>
            <person name="Leonetti C."/>
            <person name="Blanton J.M."/>
            <person name="Dewhirst F.E."/>
            <person name="Izard J."/>
            <person name="Walker B."/>
            <person name="Young S."/>
            <person name="Zeng Q."/>
            <person name="Gargeya S."/>
            <person name="Fitzgerald M."/>
            <person name="Haas B."/>
            <person name="Abouelleil A."/>
            <person name="Allen A.W."/>
            <person name="Alvarado L."/>
            <person name="Arachchi H.M."/>
            <person name="Berlin A.M."/>
            <person name="Chapman S.B."/>
            <person name="Gainer-Dewar J."/>
            <person name="Goldberg J."/>
            <person name="Griggs A."/>
            <person name="Gujja S."/>
            <person name="Hansen M."/>
            <person name="Howarth C."/>
            <person name="Imamovic A."/>
            <person name="Ireland A."/>
            <person name="Larimer J."/>
            <person name="McCowan C."/>
            <person name="Murphy C."/>
            <person name="Pearson M."/>
            <person name="Poon T.W."/>
            <person name="Priest M."/>
            <person name="Roberts A."/>
            <person name="Saif S."/>
            <person name="Shea T."/>
            <person name="Sisk P."/>
            <person name="Sykes S."/>
            <person name="Wortman J."/>
            <person name="Nusbaum C."/>
            <person name="Birren B."/>
        </authorList>
    </citation>
    <scope>NUCLEOTIDE SEQUENCE [LARGE SCALE GENOMIC DNA]</scope>
    <source>
        <strain evidence="4 5">ATCC 51939</strain>
    </source>
</reference>
<dbReference type="RefSeq" id="WP_016524640.1">
    <property type="nucleotide sequence ID" value="NZ_KE332518.1"/>
</dbReference>
<keyword evidence="2" id="KW-0732">Signal</keyword>
<dbReference type="SUPFAM" id="SSF53955">
    <property type="entry name" value="Lysozyme-like"/>
    <property type="match status" value="1"/>
</dbReference>
<dbReference type="PANTHER" id="PTHR37423">
    <property type="entry name" value="SOLUBLE LYTIC MUREIN TRANSGLYCOSYLASE-RELATED"/>
    <property type="match status" value="1"/>
</dbReference>
<dbReference type="EMBL" id="ATFF01000002">
    <property type="protein sequence ID" value="EPF32343.1"/>
    <property type="molecule type" value="Genomic_DNA"/>
</dbReference>
<evidence type="ECO:0000313" key="5">
    <source>
        <dbReference type="Proteomes" id="UP000014541"/>
    </source>
</evidence>
<feature type="domain" description="Transglycosylase SLT" evidence="3">
    <location>
        <begin position="541"/>
        <end position="646"/>
    </location>
</feature>
<dbReference type="STRING" id="1125699.HMPREF9194_00341"/>
<evidence type="ECO:0000256" key="1">
    <source>
        <dbReference type="ARBA" id="ARBA00007734"/>
    </source>
</evidence>
<dbReference type="Proteomes" id="UP000014541">
    <property type="component" value="Unassembled WGS sequence"/>
</dbReference>
<dbReference type="OrthoDB" id="9815002at2"/>
<sequence>MPRTKFFFPLLLVCSLVSCAARKHDSSPSLYVEGLQALGKNNGQALRCFRESLKTDGSLCALLSKEELLPLLYEQLSFNEIISLTEPQNIAPQRSSPAPQNAAGKNTEIDFIAQIENKNLLRRWRIAALIRSGNPHAEEELSQWLASEPFGTEHARFSADEHLIPFFSDMSDRLQNLIAFKNTLYAKNYARALDILKDRAQNAERAERTDESKNTVSRFFDFCGRSENAVSEVCAAVLYGSRDAAERADYAAQMQDAARLFDEGDKRALFCLLCAARLYARSGESYRARAFEQFELLLQTVTDAQLFDRILWNYADAALKNSARTAIGILQKYAPQWRDPSFFDDTLELLSYELLAARNWKGYYEVYRNLSQYMSADACSKYAFVAGRLAETGLLASTIPDADYKSAYEISYKNTEGSLYYRLLAAERLDIPFADIERSLLQRKKKQSVWPNAQAERLLKECAENGCDDKLYPLFLRFKDHIGSEAASQLNAALIEKKLYPQALRTAVWTFGQSDVPIKNTQLQMLYPRFYNDTVENLCMRYALPEYLAYALIRSESFFDKDIRSNAGAVGLTQLMQSTASDIARKLKIRSYDIADPGTNIEFGIFYLKELIGRLNDSNLLALFSYNAGITKVRRWNAAYPELSKDLLLEVLPYTETREYGRKILTAASLYACLYYGKTTHDIVREIMR</sequence>
<protein>
    <recommendedName>
        <fullName evidence="3">Transglycosylase SLT domain-containing protein</fullName>
    </recommendedName>
</protein>
<dbReference type="InterPro" id="IPR008258">
    <property type="entry name" value="Transglycosylase_SLT_dom_1"/>
</dbReference>
<dbReference type="NCBIfam" id="NF047373">
    <property type="entry name" value="BB0259_flg_lyt"/>
    <property type="match status" value="1"/>
</dbReference>
<evidence type="ECO:0000313" key="4">
    <source>
        <dbReference type="EMBL" id="EPF32343.1"/>
    </source>
</evidence>
<dbReference type="PANTHER" id="PTHR37423:SF5">
    <property type="entry name" value="SOLUBLE LYTIC MUREIN TRANSGLYCOSYLASE"/>
    <property type="match status" value="1"/>
</dbReference>
<dbReference type="Pfam" id="PF01464">
    <property type="entry name" value="SLT"/>
    <property type="match status" value="1"/>
</dbReference>
<dbReference type="PATRIC" id="fig|1125699.3.peg.342"/>
<dbReference type="eggNOG" id="COG0741">
    <property type="taxonomic scope" value="Bacteria"/>
</dbReference>
<dbReference type="PROSITE" id="PS51257">
    <property type="entry name" value="PROKAR_LIPOPROTEIN"/>
    <property type="match status" value="1"/>
</dbReference>
<dbReference type="InterPro" id="IPR023346">
    <property type="entry name" value="Lysozyme-like_dom_sf"/>
</dbReference>
<name>S3K284_TREMA</name>
<comment type="similarity">
    <text evidence="1">Belongs to the transglycosylase Slt family.</text>
</comment>
<feature type="signal peptide" evidence="2">
    <location>
        <begin position="1"/>
        <end position="20"/>
    </location>
</feature>
<evidence type="ECO:0000256" key="2">
    <source>
        <dbReference type="SAM" id="SignalP"/>
    </source>
</evidence>
<dbReference type="Gene3D" id="1.10.530.10">
    <property type="match status" value="1"/>
</dbReference>
<feature type="chain" id="PRO_5004522769" description="Transglycosylase SLT domain-containing protein" evidence="2">
    <location>
        <begin position="21"/>
        <end position="689"/>
    </location>
</feature>
<keyword evidence="5" id="KW-1185">Reference proteome</keyword>
<evidence type="ECO:0000259" key="3">
    <source>
        <dbReference type="Pfam" id="PF01464"/>
    </source>
</evidence>
<dbReference type="CDD" id="cd13401">
    <property type="entry name" value="Slt70-like"/>
    <property type="match status" value="1"/>
</dbReference>
<accession>S3K284</accession>
<dbReference type="AlphaFoldDB" id="S3K284"/>